<dbReference type="EMBL" id="JANCLT010000004">
    <property type="protein sequence ID" value="MCP8968675.1"/>
    <property type="molecule type" value="Genomic_DNA"/>
</dbReference>
<protein>
    <submittedName>
        <fullName evidence="1">Uncharacterized protein</fullName>
    </submittedName>
</protein>
<name>A0AA41X875_9BACI</name>
<dbReference type="Proteomes" id="UP001156102">
    <property type="component" value="Unassembled WGS sequence"/>
</dbReference>
<comment type="caution">
    <text evidence="1">The sequence shown here is derived from an EMBL/GenBank/DDBJ whole genome shotgun (WGS) entry which is preliminary data.</text>
</comment>
<keyword evidence="2" id="KW-1185">Reference proteome</keyword>
<evidence type="ECO:0000313" key="2">
    <source>
        <dbReference type="Proteomes" id="UP001156102"/>
    </source>
</evidence>
<gene>
    <name evidence="1" type="ORF">NK662_09010</name>
</gene>
<organism evidence="1 2">
    <name type="scientific">Ectobacillus ponti</name>
    <dbReference type="NCBI Taxonomy" id="2961894"/>
    <lineage>
        <taxon>Bacteria</taxon>
        <taxon>Bacillati</taxon>
        <taxon>Bacillota</taxon>
        <taxon>Bacilli</taxon>
        <taxon>Bacillales</taxon>
        <taxon>Bacillaceae</taxon>
        <taxon>Ectobacillus</taxon>
    </lineage>
</organism>
<proteinExistence type="predicted"/>
<accession>A0AA41X875</accession>
<dbReference type="AlphaFoldDB" id="A0AA41X875"/>
<reference evidence="1" key="1">
    <citation type="submission" date="2022-07" db="EMBL/GenBank/DDBJ databases">
        <authorList>
            <person name="Li W.-J."/>
            <person name="Deng Q.-Q."/>
        </authorList>
    </citation>
    <scope>NUCLEOTIDE SEQUENCE</scope>
    <source>
        <strain evidence="1">SYSU M60031</strain>
    </source>
</reference>
<dbReference type="RefSeq" id="WP_254758598.1">
    <property type="nucleotide sequence ID" value="NZ_JANCLT010000004.1"/>
</dbReference>
<sequence>MKKHEWSFLIGLAVGFLLAKPIRIYNINGNSHATIQLNSRTYGQGNKTGSS</sequence>
<evidence type="ECO:0000313" key="1">
    <source>
        <dbReference type="EMBL" id="MCP8968675.1"/>
    </source>
</evidence>